<dbReference type="EMBL" id="KZ819362">
    <property type="protein sequence ID" value="PWN44311.1"/>
    <property type="molecule type" value="Genomic_DNA"/>
</dbReference>
<organism evidence="2 3">
    <name type="scientific">Ceraceosorus guamensis</name>
    <dbReference type="NCBI Taxonomy" id="1522189"/>
    <lineage>
        <taxon>Eukaryota</taxon>
        <taxon>Fungi</taxon>
        <taxon>Dikarya</taxon>
        <taxon>Basidiomycota</taxon>
        <taxon>Ustilaginomycotina</taxon>
        <taxon>Exobasidiomycetes</taxon>
        <taxon>Ceraceosorales</taxon>
        <taxon>Ceraceosoraceae</taxon>
        <taxon>Ceraceosorus</taxon>
    </lineage>
</organism>
<gene>
    <name evidence="2" type="ORF">IE81DRAFT_321466</name>
</gene>
<dbReference type="InParanoid" id="A0A316W6E4"/>
<name>A0A316W6E4_9BASI</name>
<feature type="coiled-coil region" evidence="1">
    <location>
        <begin position="36"/>
        <end position="63"/>
    </location>
</feature>
<proteinExistence type="predicted"/>
<evidence type="ECO:0000256" key="1">
    <source>
        <dbReference type="SAM" id="Coils"/>
    </source>
</evidence>
<dbReference type="GeneID" id="37035219"/>
<accession>A0A316W6E4</accession>
<sequence>MSLLPLVSHADGCASSFQTHLRESFPALSALYTQDARVAEAALDIFRETLAKLQKDVDDLAELVYRVDAWTSEARGMSVGQDPQQALQHVGGLVDMYQTELLNKREALADFTCEEINLSEFEKRWKDTSEIEAGKKQTMDDLADMLASFG</sequence>
<keyword evidence="1" id="KW-0175">Coiled coil</keyword>
<dbReference type="Proteomes" id="UP000245783">
    <property type="component" value="Unassembled WGS sequence"/>
</dbReference>
<evidence type="ECO:0000313" key="2">
    <source>
        <dbReference type="EMBL" id="PWN44311.1"/>
    </source>
</evidence>
<evidence type="ECO:0000313" key="3">
    <source>
        <dbReference type="Proteomes" id="UP000245783"/>
    </source>
</evidence>
<reference evidence="2 3" key="1">
    <citation type="journal article" date="2018" name="Mol. Biol. Evol.">
        <title>Broad Genomic Sampling Reveals a Smut Pathogenic Ancestry of the Fungal Clade Ustilaginomycotina.</title>
        <authorList>
            <person name="Kijpornyongpan T."/>
            <person name="Mondo S.J."/>
            <person name="Barry K."/>
            <person name="Sandor L."/>
            <person name="Lee J."/>
            <person name="Lipzen A."/>
            <person name="Pangilinan J."/>
            <person name="LaButti K."/>
            <person name="Hainaut M."/>
            <person name="Henrissat B."/>
            <person name="Grigoriev I.V."/>
            <person name="Spatafora J.W."/>
            <person name="Aime M.C."/>
        </authorList>
    </citation>
    <scope>NUCLEOTIDE SEQUENCE [LARGE SCALE GENOMIC DNA]</scope>
    <source>
        <strain evidence="2 3">MCA 4658</strain>
    </source>
</reference>
<protein>
    <submittedName>
        <fullName evidence="2">Uncharacterized protein</fullName>
    </submittedName>
</protein>
<dbReference type="AlphaFoldDB" id="A0A316W6E4"/>
<dbReference type="OrthoDB" id="3344725at2759"/>
<dbReference type="RefSeq" id="XP_025371471.1">
    <property type="nucleotide sequence ID" value="XM_025513349.1"/>
</dbReference>
<keyword evidence="3" id="KW-1185">Reference proteome</keyword>